<evidence type="ECO:0000256" key="8">
    <source>
        <dbReference type="ARBA" id="ARBA00023139"/>
    </source>
</evidence>
<keyword evidence="4 11" id="KW-1003">Cell membrane</keyword>
<dbReference type="STRING" id="1508404.JMA_13360"/>
<gene>
    <name evidence="11" type="primary">prsA</name>
    <name evidence="15" type="ORF">JMA_13360</name>
</gene>
<dbReference type="AlphaFoldDB" id="A0A0B5AQ45"/>
<dbReference type="OrthoDB" id="14196at2"/>
<dbReference type="Gene3D" id="1.10.4030.10">
    <property type="entry name" value="Porin chaperone SurA, peptide-binding domain"/>
    <property type="match status" value="1"/>
</dbReference>
<keyword evidence="16" id="KW-1185">Reference proteome</keyword>
<dbReference type="Pfam" id="PF13616">
    <property type="entry name" value="Rotamase_3"/>
    <property type="match status" value="1"/>
</dbReference>
<name>A0A0B5AQ45_9BACL</name>
<proteinExistence type="inferred from homology"/>
<dbReference type="SUPFAM" id="SSF109998">
    <property type="entry name" value="Triger factor/SurA peptide-binding domain-like"/>
    <property type="match status" value="1"/>
</dbReference>
<evidence type="ECO:0000256" key="3">
    <source>
        <dbReference type="ARBA" id="ARBA00006071"/>
    </source>
</evidence>
<keyword evidence="5 11" id="KW-0732">Signal</keyword>
<evidence type="ECO:0000256" key="2">
    <source>
        <dbReference type="ARBA" id="ARBA00004193"/>
    </source>
</evidence>
<dbReference type="GO" id="GO:0005886">
    <property type="term" value="C:plasma membrane"/>
    <property type="evidence" value="ECO:0007669"/>
    <property type="project" value="UniProtKB-SubCell"/>
</dbReference>
<comment type="similarity">
    <text evidence="3 11">Belongs to the PrsA family.</text>
</comment>
<evidence type="ECO:0000256" key="5">
    <source>
        <dbReference type="ARBA" id="ARBA00022729"/>
    </source>
</evidence>
<evidence type="ECO:0000313" key="16">
    <source>
        <dbReference type="Proteomes" id="UP000031449"/>
    </source>
</evidence>
<evidence type="ECO:0000259" key="14">
    <source>
        <dbReference type="PROSITE" id="PS50198"/>
    </source>
</evidence>
<feature type="signal peptide" evidence="13">
    <location>
        <begin position="1"/>
        <end position="18"/>
    </location>
</feature>
<keyword evidence="8 11" id="KW-0564">Palmitate</keyword>
<evidence type="ECO:0000256" key="6">
    <source>
        <dbReference type="ARBA" id="ARBA00023110"/>
    </source>
</evidence>
<dbReference type="GO" id="GO:0006457">
    <property type="term" value="P:protein folding"/>
    <property type="evidence" value="ECO:0007669"/>
    <property type="project" value="UniProtKB-UniRule"/>
</dbReference>
<keyword evidence="9 11" id="KW-0413">Isomerase</keyword>
<dbReference type="PANTHER" id="PTHR47245">
    <property type="entry name" value="PEPTIDYLPROLYL ISOMERASE"/>
    <property type="match status" value="1"/>
</dbReference>
<evidence type="ECO:0000256" key="7">
    <source>
        <dbReference type="ARBA" id="ARBA00023136"/>
    </source>
</evidence>
<feature type="region of interest" description="Disordered" evidence="12">
    <location>
        <begin position="289"/>
        <end position="308"/>
    </location>
</feature>
<dbReference type="InterPro" id="IPR000297">
    <property type="entry name" value="PPIase_PpiC"/>
</dbReference>
<dbReference type="InterPro" id="IPR023059">
    <property type="entry name" value="Foldase_PrsA"/>
</dbReference>
<evidence type="ECO:0000256" key="12">
    <source>
        <dbReference type="SAM" id="MobiDB-lite"/>
    </source>
</evidence>
<feature type="domain" description="PpiC" evidence="14">
    <location>
        <begin position="139"/>
        <end position="229"/>
    </location>
</feature>
<comment type="function">
    <text evidence="11">Plays a major role in protein secretion by helping the post-translocational extracellular folding of several secreted proteins.</text>
</comment>
<dbReference type="InterPro" id="IPR050245">
    <property type="entry name" value="PrsA_foldase"/>
</dbReference>
<evidence type="ECO:0000256" key="4">
    <source>
        <dbReference type="ARBA" id="ARBA00022475"/>
    </source>
</evidence>
<dbReference type="EC" id="5.2.1.8" evidence="11"/>
<keyword evidence="10 11" id="KW-0449">Lipoprotein</keyword>
<dbReference type="PROSITE" id="PS51257">
    <property type="entry name" value="PROKAR_LIPOPROTEIN"/>
    <property type="match status" value="1"/>
</dbReference>
<keyword evidence="7 11" id="KW-0472">Membrane</keyword>
<protein>
    <recommendedName>
        <fullName evidence="11">Foldase protein PrsA</fullName>
        <ecNumber evidence="11">5.2.1.8</ecNumber>
    </recommendedName>
</protein>
<accession>A0A0B5AQ45</accession>
<evidence type="ECO:0000256" key="10">
    <source>
        <dbReference type="ARBA" id="ARBA00023288"/>
    </source>
</evidence>
<dbReference type="HAMAP" id="MF_01145">
    <property type="entry name" value="Foldase_PrsA"/>
    <property type="match status" value="1"/>
</dbReference>
<sequence length="308" mass="34541">MKKWIAAASLTLSVTALAACSDEEASEVVVSTNAGDITKEELYQEMKTTVGEQALQMMVLEQILQDKYEVSEEEVDAELEAMKEQYGGQEQFDMILSQQGYTEDTFRDTIRLNRLQEKALIEDIEVTEEEVQEKYDQMQKEVNARHILVQDEETALDVKQQLEDGADFAELAREVSTEPAAQETGGELGFFSAGDMDPAFEDAAFSLEPNVISEPVESSFGWHIIEVTETREADIGSFEDMKAEIEHDLKLAKADQTQASAMIQDMMREAEIDIQDEDLEATFDAFLSQPEAPAEEEAVEEETEDTES</sequence>
<reference evidence="15 16" key="1">
    <citation type="submission" date="2014-08" db="EMBL/GenBank/DDBJ databases">
        <title>Complete genome of a marine bacteria Jeotgalibacillus malaysiensis.</title>
        <authorList>
            <person name="Yaakop A.S."/>
            <person name="Chan K.-G."/>
            <person name="Goh K.M."/>
        </authorList>
    </citation>
    <scope>NUCLEOTIDE SEQUENCE [LARGE SCALE GENOMIC DNA]</scope>
    <source>
        <strain evidence="15 16">D5</strain>
    </source>
</reference>
<comment type="subcellular location">
    <subcellularLocation>
        <location evidence="2 11">Cell membrane</location>
        <topology evidence="2 11">Lipid-anchor</topology>
    </subcellularLocation>
</comment>
<comment type="catalytic activity">
    <reaction evidence="1 11">
        <text>[protein]-peptidylproline (omega=180) = [protein]-peptidylproline (omega=0)</text>
        <dbReference type="Rhea" id="RHEA:16237"/>
        <dbReference type="Rhea" id="RHEA-COMP:10747"/>
        <dbReference type="Rhea" id="RHEA-COMP:10748"/>
        <dbReference type="ChEBI" id="CHEBI:83833"/>
        <dbReference type="ChEBI" id="CHEBI:83834"/>
        <dbReference type="EC" id="5.2.1.8"/>
    </reaction>
</comment>
<evidence type="ECO:0000256" key="13">
    <source>
        <dbReference type="SAM" id="SignalP"/>
    </source>
</evidence>
<dbReference type="InterPro" id="IPR027304">
    <property type="entry name" value="Trigger_fact/SurA_dom_sf"/>
</dbReference>
<dbReference type="KEGG" id="jeo:JMA_13360"/>
<dbReference type="Gene3D" id="3.10.50.40">
    <property type="match status" value="1"/>
</dbReference>
<dbReference type="HOGENOM" id="CLU_034646_5_3_9"/>
<organism evidence="15 16">
    <name type="scientific">Jeotgalibacillus malaysiensis</name>
    <dbReference type="NCBI Taxonomy" id="1508404"/>
    <lineage>
        <taxon>Bacteria</taxon>
        <taxon>Bacillati</taxon>
        <taxon>Bacillota</taxon>
        <taxon>Bacilli</taxon>
        <taxon>Bacillales</taxon>
        <taxon>Caryophanaceae</taxon>
        <taxon>Jeotgalibacillus</taxon>
    </lineage>
</organism>
<evidence type="ECO:0000313" key="15">
    <source>
        <dbReference type="EMBL" id="AJD90653.1"/>
    </source>
</evidence>
<feature type="compositionally biased region" description="Acidic residues" evidence="12">
    <location>
        <begin position="293"/>
        <end position="308"/>
    </location>
</feature>
<dbReference type="PROSITE" id="PS50198">
    <property type="entry name" value="PPIC_PPIASE_2"/>
    <property type="match status" value="1"/>
</dbReference>
<keyword evidence="6 11" id="KW-0697">Rotamase</keyword>
<dbReference type="EMBL" id="CP009416">
    <property type="protein sequence ID" value="AJD90653.1"/>
    <property type="molecule type" value="Genomic_DNA"/>
</dbReference>
<dbReference type="GO" id="GO:0003755">
    <property type="term" value="F:peptidyl-prolyl cis-trans isomerase activity"/>
    <property type="evidence" value="ECO:0007669"/>
    <property type="project" value="UniProtKB-UniRule"/>
</dbReference>
<dbReference type="Proteomes" id="UP000031449">
    <property type="component" value="Chromosome"/>
</dbReference>
<dbReference type="SUPFAM" id="SSF54534">
    <property type="entry name" value="FKBP-like"/>
    <property type="match status" value="1"/>
</dbReference>
<evidence type="ECO:0000256" key="9">
    <source>
        <dbReference type="ARBA" id="ARBA00023235"/>
    </source>
</evidence>
<dbReference type="InterPro" id="IPR046357">
    <property type="entry name" value="PPIase_dom_sf"/>
</dbReference>
<feature type="chain" id="PRO_5038553105" description="Foldase protein PrsA" evidence="13">
    <location>
        <begin position="19"/>
        <end position="308"/>
    </location>
</feature>
<evidence type="ECO:0000256" key="1">
    <source>
        <dbReference type="ARBA" id="ARBA00000971"/>
    </source>
</evidence>
<evidence type="ECO:0000256" key="11">
    <source>
        <dbReference type="HAMAP-Rule" id="MF_01145"/>
    </source>
</evidence>
<dbReference type="PANTHER" id="PTHR47245:SF1">
    <property type="entry name" value="FOLDASE PROTEIN PRSA"/>
    <property type="match status" value="1"/>
</dbReference>